<reference evidence="3" key="1">
    <citation type="submission" date="2022-10" db="EMBL/GenBank/DDBJ databases">
        <title>The WGS of Solirubrobacter phytolaccae KCTC 29190.</title>
        <authorList>
            <person name="Jiang Z."/>
        </authorList>
    </citation>
    <scope>NUCLEOTIDE SEQUENCE</scope>
    <source>
        <strain evidence="3">KCTC 29190</strain>
    </source>
</reference>
<dbReference type="PANTHER" id="PTHR43037:SF1">
    <property type="entry name" value="BLL1128 PROTEIN"/>
    <property type="match status" value="1"/>
</dbReference>
<evidence type="ECO:0000313" key="3">
    <source>
        <dbReference type="EMBL" id="MDA0184993.1"/>
    </source>
</evidence>
<dbReference type="AlphaFoldDB" id="A0A9X3NEH6"/>
<keyword evidence="4" id="KW-1185">Reference proteome</keyword>
<evidence type="ECO:0000256" key="2">
    <source>
        <dbReference type="ARBA" id="ARBA00022801"/>
    </source>
</evidence>
<keyword evidence="2" id="KW-0378">Hydrolase</keyword>
<evidence type="ECO:0000256" key="1">
    <source>
        <dbReference type="ARBA" id="ARBA00022729"/>
    </source>
</evidence>
<dbReference type="PANTHER" id="PTHR43037">
    <property type="entry name" value="UNNAMED PRODUCT-RELATED"/>
    <property type="match status" value="1"/>
</dbReference>
<dbReference type="SUPFAM" id="SSF53474">
    <property type="entry name" value="alpha/beta-Hydrolases"/>
    <property type="match status" value="1"/>
</dbReference>
<name>A0A9X3NEH6_9ACTN</name>
<organism evidence="3 4">
    <name type="scientific">Solirubrobacter phytolaccae</name>
    <dbReference type="NCBI Taxonomy" id="1404360"/>
    <lineage>
        <taxon>Bacteria</taxon>
        <taxon>Bacillati</taxon>
        <taxon>Actinomycetota</taxon>
        <taxon>Thermoleophilia</taxon>
        <taxon>Solirubrobacterales</taxon>
        <taxon>Solirubrobacteraceae</taxon>
        <taxon>Solirubrobacter</taxon>
    </lineage>
</organism>
<gene>
    <name evidence="3" type="ORF">OJ997_32110</name>
</gene>
<dbReference type="GO" id="GO:0005576">
    <property type="term" value="C:extracellular region"/>
    <property type="evidence" value="ECO:0007669"/>
    <property type="project" value="InterPro"/>
</dbReference>
<accession>A0A9X3NEH6</accession>
<dbReference type="InterPro" id="IPR029058">
    <property type="entry name" value="AB_hydrolase_fold"/>
</dbReference>
<dbReference type="Gene3D" id="3.40.50.1820">
    <property type="entry name" value="alpha/beta hydrolase"/>
    <property type="match status" value="1"/>
</dbReference>
<dbReference type="InterPro" id="IPR050955">
    <property type="entry name" value="Plant_Biomass_Hydrol_Est"/>
</dbReference>
<dbReference type="InterPro" id="IPR010126">
    <property type="entry name" value="Esterase_phb"/>
</dbReference>
<dbReference type="Proteomes" id="UP001147653">
    <property type="component" value="Unassembled WGS sequence"/>
</dbReference>
<dbReference type="Pfam" id="PF10503">
    <property type="entry name" value="Esterase_PHB"/>
    <property type="match status" value="1"/>
</dbReference>
<protein>
    <submittedName>
        <fullName evidence="3">PHB depolymerase family esterase</fullName>
    </submittedName>
</protein>
<sequence>MATVTNAAAAHAGVVDRRSYGGGYHSVGYVPATVDRSRPAPLLVVLHACNQTPEHLQATGDLDAEADRGRFVVLYAGFDHTRRTLPCWRARSETRRGRGDPAAVAAIVRAAISRRTPPIDPSRVYAAGVSSGGMMVANLGATYPELFAGLAISAGCAYRAPTCIGARPSGSTAALARAALRAMGSRRHLMPVMIVHGDRDAVVPPAHALQLLEQWRLVNNLILTGAKRGPIAAVPARTRALTVAGGLRTTVEYYDAPRGHAVLERWSVHGLGHQEGGSARSLWAFLRQFRNPGRTT</sequence>
<keyword evidence="1" id="KW-0732">Signal</keyword>
<comment type="caution">
    <text evidence="3">The sequence shown here is derived from an EMBL/GenBank/DDBJ whole genome shotgun (WGS) entry which is preliminary data.</text>
</comment>
<proteinExistence type="predicted"/>
<evidence type="ECO:0000313" key="4">
    <source>
        <dbReference type="Proteomes" id="UP001147653"/>
    </source>
</evidence>
<dbReference type="RefSeq" id="WP_270029464.1">
    <property type="nucleotide sequence ID" value="NZ_JAPDDP010000094.1"/>
</dbReference>
<dbReference type="EMBL" id="JAPDDP010000094">
    <property type="protein sequence ID" value="MDA0184993.1"/>
    <property type="molecule type" value="Genomic_DNA"/>
</dbReference>
<dbReference type="GO" id="GO:0016787">
    <property type="term" value="F:hydrolase activity"/>
    <property type="evidence" value="ECO:0007669"/>
    <property type="project" value="UniProtKB-KW"/>
</dbReference>